<evidence type="ECO:0000313" key="1">
    <source>
        <dbReference type="EMBL" id="KAK0611680.1"/>
    </source>
</evidence>
<dbReference type="AlphaFoldDB" id="A0AA39WC33"/>
<evidence type="ECO:0000313" key="2">
    <source>
        <dbReference type="Proteomes" id="UP001175000"/>
    </source>
</evidence>
<name>A0AA39WC33_9PEZI</name>
<sequence length="171" mass="19752">MSCYMCVERIRCHEGGKIKVAPIVSAPVKAEKDIDVYRVDSDCEDVKVGLHRVTQDNIWSDEDSVRAEDEWRTRLEGKEMPASSENNALYKLYRSCLAFMLCFPQDIISPKFGMGYDIKQNETPDTEQEWTPEFRTLLKDLLNHPRWKGQYTMLSHAVYYTVHAMCSDTGS</sequence>
<keyword evidence="2" id="KW-1185">Reference proteome</keyword>
<gene>
    <name evidence="1" type="ORF">B0T14DRAFT_558563</name>
</gene>
<reference evidence="1" key="1">
    <citation type="submission" date="2023-06" db="EMBL/GenBank/DDBJ databases">
        <title>Genome-scale phylogeny and comparative genomics of the fungal order Sordariales.</title>
        <authorList>
            <consortium name="Lawrence Berkeley National Laboratory"/>
            <person name="Hensen N."/>
            <person name="Bonometti L."/>
            <person name="Westerberg I."/>
            <person name="Brannstrom I.O."/>
            <person name="Guillou S."/>
            <person name="Cros-Aarteil S."/>
            <person name="Calhoun S."/>
            <person name="Haridas S."/>
            <person name="Kuo A."/>
            <person name="Mondo S."/>
            <person name="Pangilinan J."/>
            <person name="Riley R."/>
            <person name="Labutti K."/>
            <person name="Andreopoulos B."/>
            <person name="Lipzen A."/>
            <person name="Chen C."/>
            <person name="Yanf M."/>
            <person name="Daum C."/>
            <person name="Ng V."/>
            <person name="Clum A."/>
            <person name="Steindorff A."/>
            <person name="Ohm R."/>
            <person name="Martin F."/>
            <person name="Silar P."/>
            <person name="Natvig D."/>
            <person name="Lalanne C."/>
            <person name="Gautier V."/>
            <person name="Ament-Velasquez S.L."/>
            <person name="Kruys A."/>
            <person name="Hutchinson M.I."/>
            <person name="Powell A.J."/>
            <person name="Barry K."/>
            <person name="Miller A.N."/>
            <person name="Grigoriev I.V."/>
            <person name="Debuchy R."/>
            <person name="Gladieux P."/>
            <person name="Thoren M.H."/>
            <person name="Johannesson H."/>
        </authorList>
    </citation>
    <scope>NUCLEOTIDE SEQUENCE</scope>
    <source>
        <strain evidence="1">CBS 606.72</strain>
    </source>
</reference>
<comment type="caution">
    <text evidence="1">The sequence shown here is derived from an EMBL/GenBank/DDBJ whole genome shotgun (WGS) entry which is preliminary data.</text>
</comment>
<dbReference type="EMBL" id="JAULSU010000007">
    <property type="protein sequence ID" value="KAK0611680.1"/>
    <property type="molecule type" value="Genomic_DNA"/>
</dbReference>
<organism evidence="1 2">
    <name type="scientific">Immersiella caudata</name>
    <dbReference type="NCBI Taxonomy" id="314043"/>
    <lineage>
        <taxon>Eukaryota</taxon>
        <taxon>Fungi</taxon>
        <taxon>Dikarya</taxon>
        <taxon>Ascomycota</taxon>
        <taxon>Pezizomycotina</taxon>
        <taxon>Sordariomycetes</taxon>
        <taxon>Sordariomycetidae</taxon>
        <taxon>Sordariales</taxon>
        <taxon>Lasiosphaeriaceae</taxon>
        <taxon>Immersiella</taxon>
    </lineage>
</organism>
<accession>A0AA39WC33</accession>
<protein>
    <submittedName>
        <fullName evidence="1">Uncharacterized protein</fullName>
    </submittedName>
</protein>
<dbReference type="Proteomes" id="UP001175000">
    <property type="component" value="Unassembled WGS sequence"/>
</dbReference>
<proteinExistence type="predicted"/>